<name>A0ABR1XSB5_9PEZI</name>
<feature type="compositionally biased region" description="Basic and acidic residues" evidence="1">
    <location>
        <begin position="224"/>
        <end position="233"/>
    </location>
</feature>
<reference evidence="3 4" key="1">
    <citation type="journal article" date="2022" name="G3 (Bethesda)">
        <title>Enemy or ally: a genomic approach to elucidate the lifestyle of Phyllosticta citrichinaensis.</title>
        <authorList>
            <person name="Buijs V.A."/>
            <person name="Groenewald J.Z."/>
            <person name="Haridas S."/>
            <person name="LaButti K.M."/>
            <person name="Lipzen A."/>
            <person name="Martin F.M."/>
            <person name="Barry K."/>
            <person name="Grigoriev I.V."/>
            <person name="Crous P.W."/>
            <person name="Seidl M.F."/>
        </authorList>
    </citation>
    <scope>NUCLEOTIDE SEQUENCE [LARGE SCALE GENOMIC DNA]</scope>
    <source>
        <strain evidence="3 4">CBS 129764</strain>
    </source>
</reference>
<evidence type="ECO:0000313" key="3">
    <source>
        <dbReference type="EMBL" id="KAK8164568.1"/>
    </source>
</evidence>
<keyword evidence="4" id="KW-1185">Reference proteome</keyword>
<feature type="compositionally biased region" description="Polar residues" evidence="1">
    <location>
        <begin position="144"/>
        <end position="157"/>
    </location>
</feature>
<dbReference type="EMBL" id="JBBWUH010000006">
    <property type="protein sequence ID" value="KAK8164568.1"/>
    <property type="molecule type" value="Genomic_DNA"/>
</dbReference>
<dbReference type="Proteomes" id="UP001456524">
    <property type="component" value="Unassembled WGS sequence"/>
</dbReference>
<sequence length="233" mass="25593">MAGCPDPLSRFWALLLLVLLPGPPCCKQQQRHSPLRARVDDRAIMTADLSAVPMWALFITRLMMAFASLRRRCRARALRLTTHPFAPPRTNRTLIRAGDLLLTGSSRCCGDGPVDGMSPLHAPHLQSVYCTYRTVYSTRLHRALSSSGGRTCPSNQTSSPQSLVQSPVPPHISLSTIAHPSSSPGTPVRCAASRRQRRRHSAVERRRPPSRCLGVPSEPGTLLRAKDRPPATE</sequence>
<gene>
    <name evidence="3" type="ORF">IWX90DRAFT_264113</name>
</gene>
<protein>
    <recommendedName>
        <fullName evidence="5">Secreted protein</fullName>
    </recommendedName>
</protein>
<organism evidence="3 4">
    <name type="scientific">Phyllosticta citrichinensis</name>
    <dbReference type="NCBI Taxonomy" id="1130410"/>
    <lineage>
        <taxon>Eukaryota</taxon>
        <taxon>Fungi</taxon>
        <taxon>Dikarya</taxon>
        <taxon>Ascomycota</taxon>
        <taxon>Pezizomycotina</taxon>
        <taxon>Dothideomycetes</taxon>
        <taxon>Dothideomycetes incertae sedis</taxon>
        <taxon>Botryosphaeriales</taxon>
        <taxon>Phyllostictaceae</taxon>
        <taxon>Phyllosticta</taxon>
    </lineage>
</organism>
<accession>A0ABR1XSB5</accession>
<evidence type="ECO:0008006" key="5">
    <source>
        <dbReference type="Google" id="ProtNLM"/>
    </source>
</evidence>
<proteinExistence type="predicted"/>
<evidence type="ECO:0000256" key="2">
    <source>
        <dbReference type="SAM" id="SignalP"/>
    </source>
</evidence>
<feature type="signal peptide" evidence="2">
    <location>
        <begin position="1"/>
        <end position="28"/>
    </location>
</feature>
<feature type="compositionally biased region" description="Polar residues" evidence="1">
    <location>
        <begin position="173"/>
        <end position="185"/>
    </location>
</feature>
<evidence type="ECO:0000256" key="1">
    <source>
        <dbReference type="SAM" id="MobiDB-lite"/>
    </source>
</evidence>
<feature type="chain" id="PRO_5046734033" description="Secreted protein" evidence="2">
    <location>
        <begin position="29"/>
        <end position="233"/>
    </location>
</feature>
<feature type="region of interest" description="Disordered" evidence="1">
    <location>
        <begin position="144"/>
        <end position="233"/>
    </location>
</feature>
<evidence type="ECO:0000313" key="4">
    <source>
        <dbReference type="Proteomes" id="UP001456524"/>
    </source>
</evidence>
<keyword evidence="2" id="KW-0732">Signal</keyword>
<comment type="caution">
    <text evidence="3">The sequence shown here is derived from an EMBL/GenBank/DDBJ whole genome shotgun (WGS) entry which is preliminary data.</text>
</comment>